<gene>
    <name evidence="4" type="ordered locus">RHA1_ro11165</name>
</gene>
<dbReference type="NCBIfam" id="TIGR01409">
    <property type="entry name" value="TAT_signal_seq"/>
    <property type="match status" value="1"/>
</dbReference>
<evidence type="ECO:0000256" key="3">
    <source>
        <dbReference type="ARBA" id="ARBA00022801"/>
    </source>
</evidence>
<keyword evidence="1" id="KW-0540">Nuclease</keyword>
<dbReference type="Pfam" id="PF23023">
    <property type="entry name" value="Anti-Pycsar_Apyc1"/>
    <property type="match status" value="1"/>
</dbReference>
<dbReference type="InterPro" id="IPR006311">
    <property type="entry name" value="TAT_signal"/>
</dbReference>
<keyword evidence="2" id="KW-0255">Endonuclease</keyword>
<organism evidence="4 5">
    <name type="scientific">Rhodococcus jostii (strain RHA1)</name>
    <dbReference type="NCBI Taxonomy" id="101510"/>
    <lineage>
        <taxon>Bacteria</taxon>
        <taxon>Bacillati</taxon>
        <taxon>Actinomycetota</taxon>
        <taxon>Actinomycetes</taxon>
        <taxon>Mycobacteriales</taxon>
        <taxon>Nocardiaceae</taxon>
        <taxon>Rhodococcus</taxon>
    </lineage>
</organism>
<dbReference type="AlphaFoldDB" id="Q0RV74"/>
<dbReference type="InterPro" id="IPR044094">
    <property type="entry name" value="AtsA-like_MBL-fold"/>
</dbReference>
<dbReference type="eggNOG" id="COG1234">
    <property type="taxonomic scope" value="Bacteria"/>
</dbReference>
<protein>
    <submittedName>
        <fullName evidence="4">Possible hydrolase</fullName>
    </submittedName>
</protein>
<dbReference type="CDD" id="cd07719">
    <property type="entry name" value="arylsulfatase_AtsA-like_MBL-fold"/>
    <property type="match status" value="1"/>
</dbReference>
<dbReference type="SUPFAM" id="SSF56281">
    <property type="entry name" value="Metallo-hydrolase/oxidoreductase"/>
    <property type="match status" value="1"/>
</dbReference>
<sequence length="377" mass="39089">MFDGLSGSPLLAALPRRRFLQAAGALGGTVALTGCAPSVAPASPADGAVPADAVELTGDTEGYNTTLLLLGTGGGPTAHPGRTGVSSAVTVGGRPYLVDAGSSAYRRMAQAGIGAKSLGGVFVTHMHSDHLADLFTIFLLNVGNYMAGAPETPTPIFGPGHIAGAPHAEVSGMQGMLQGVLAAWAHEIDVRNAEAAKPVDYQKVVVGRDVVIPDSVRMSADNPAPDMDPFPVFEDDRVRVTGILVPHGAALPGFAYRFDTDNGSVTFSGDTARSSNVARLATGTDILVHEAIDIDYYKRNGFPEDVLEHHRQTHTSPDDVGRVATEAGAKKVVLNHLAPGDPRLVTDDEWVSRVSSTYAGPVVAGRDLTAHGVGPHS</sequence>
<dbReference type="PATRIC" id="fig|101510.16.peg.8985"/>
<dbReference type="PROSITE" id="PS51318">
    <property type="entry name" value="TAT"/>
    <property type="match status" value="1"/>
</dbReference>
<dbReference type="OrthoDB" id="4137979at2"/>
<dbReference type="InterPro" id="IPR036866">
    <property type="entry name" value="RibonucZ/Hydroxyglut_hydro"/>
</dbReference>
<dbReference type="Gene3D" id="3.60.15.10">
    <property type="entry name" value="Ribonuclease Z/Hydroxyacylglutathione hydrolase-like"/>
    <property type="match status" value="1"/>
</dbReference>
<geneLocation type="plasmid" evidence="4 5">
    <name>pRHL3</name>
</geneLocation>
<proteinExistence type="predicted"/>
<dbReference type="EMBL" id="CP000434">
    <property type="protein sequence ID" value="ABH00812.1"/>
    <property type="molecule type" value="Genomic_DNA"/>
</dbReference>
<keyword evidence="4" id="KW-0614">Plasmid</keyword>
<dbReference type="InterPro" id="IPR019546">
    <property type="entry name" value="TAT_signal_bac_arc"/>
</dbReference>
<evidence type="ECO:0000313" key="4">
    <source>
        <dbReference type="EMBL" id="ABH00812.1"/>
    </source>
</evidence>
<accession>Q0RV74</accession>
<dbReference type="HOGENOM" id="CLU_031317_0_2_11"/>
<dbReference type="KEGG" id="rha:RHA1_ro11165"/>
<dbReference type="PANTHER" id="PTHR46018">
    <property type="entry name" value="ZINC PHOSPHODIESTERASE ELAC PROTEIN 1"/>
    <property type="match status" value="1"/>
</dbReference>
<evidence type="ECO:0000256" key="1">
    <source>
        <dbReference type="ARBA" id="ARBA00022722"/>
    </source>
</evidence>
<dbReference type="RefSeq" id="WP_011600439.1">
    <property type="nucleotide sequence ID" value="NC_008271.1"/>
</dbReference>
<dbReference type="GO" id="GO:0042781">
    <property type="term" value="F:3'-tRNA processing endoribonuclease activity"/>
    <property type="evidence" value="ECO:0007669"/>
    <property type="project" value="TreeGrafter"/>
</dbReference>
<name>Q0RV74_RHOJR</name>
<dbReference type="Proteomes" id="UP000008710">
    <property type="component" value="Plasmid pRHL3"/>
</dbReference>
<evidence type="ECO:0000256" key="2">
    <source>
        <dbReference type="ARBA" id="ARBA00022759"/>
    </source>
</evidence>
<reference evidence="5" key="1">
    <citation type="journal article" date="2006" name="Proc. Natl. Acad. Sci. U.S.A.">
        <title>The complete genome of Rhodococcus sp. RHA1 provides insights into a catabolic powerhouse.</title>
        <authorList>
            <person name="McLeod M.P."/>
            <person name="Warren R.L."/>
            <person name="Hsiao W.W.L."/>
            <person name="Araki N."/>
            <person name="Myhre M."/>
            <person name="Fernandes C."/>
            <person name="Miyazawa D."/>
            <person name="Wong W."/>
            <person name="Lillquist A.L."/>
            <person name="Wang D."/>
            <person name="Dosanjh M."/>
            <person name="Hara H."/>
            <person name="Petrescu A."/>
            <person name="Morin R.D."/>
            <person name="Yang G."/>
            <person name="Stott J.M."/>
            <person name="Schein J.E."/>
            <person name="Shin H."/>
            <person name="Smailus D."/>
            <person name="Siddiqui A.S."/>
            <person name="Marra M.A."/>
            <person name="Jones S.J.M."/>
            <person name="Holt R."/>
            <person name="Brinkman F.S.L."/>
            <person name="Miyauchi K."/>
            <person name="Fukuda M."/>
            <person name="Davies J.E."/>
            <person name="Mohn W.W."/>
            <person name="Eltis L.D."/>
        </authorList>
    </citation>
    <scope>NUCLEOTIDE SEQUENCE [LARGE SCALE GENOMIC DNA]</scope>
    <source>
        <strain evidence="5">RHA1</strain>
    </source>
</reference>
<evidence type="ECO:0000313" key="5">
    <source>
        <dbReference type="Proteomes" id="UP000008710"/>
    </source>
</evidence>
<dbReference type="PANTHER" id="PTHR46018:SF2">
    <property type="entry name" value="ZINC PHOSPHODIESTERASE ELAC PROTEIN 1"/>
    <property type="match status" value="1"/>
</dbReference>
<keyword evidence="3 4" id="KW-0378">Hydrolase</keyword>